<evidence type="ECO:0000256" key="3">
    <source>
        <dbReference type="SAM" id="MobiDB-lite"/>
    </source>
</evidence>
<feature type="compositionally biased region" description="Polar residues" evidence="3">
    <location>
        <begin position="1"/>
        <end position="19"/>
    </location>
</feature>
<feature type="region of interest" description="Disordered" evidence="3">
    <location>
        <begin position="1"/>
        <end position="52"/>
    </location>
</feature>
<dbReference type="PRINTS" id="PR01346">
    <property type="entry name" value="HELNAPAPROT"/>
</dbReference>
<reference evidence="6" key="1">
    <citation type="journal article" date="2019" name="Int. J. Syst. Evol. Microbiol.">
        <title>The Global Catalogue of Microorganisms (GCM) 10K type strain sequencing project: providing services to taxonomists for standard genome sequencing and annotation.</title>
        <authorList>
            <consortium name="The Broad Institute Genomics Platform"/>
            <consortium name="The Broad Institute Genome Sequencing Center for Infectious Disease"/>
            <person name="Wu L."/>
            <person name="Ma J."/>
        </authorList>
    </citation>
    <scope>NUCLEOTIDE SEQUENCE [LARGE SCALE GENOMIC DNA]</scope>
    <source>
        <strain evidence="6">KCTC 42282</strain>
    </source>
</reference>
<name>A0ABV7UJB6_9HYPH</name>
<dbReference type="InterPro" id="IPR008331">
    <property type="entry name" value="Ferritin_DPS_dom"/>
</dbReference>
<evidence type="ECO:0000313" key="6">
    <source>
        <dbReference type="Proteomes" id="UP001595704"/>
    </source>
</evidence>
<keyword evidence="6" id="KW-1185">Reference proteome</keyword>
<feature type="compositionally biased region" description="Low complexity" evidence="3">
    <location>
        <begin position="20"/>
        <end position="43"/>
    </location>
</feature>
<dbReference type="Pfam" id="PF00210">
    <property type="entry name" value="Ferritin"/>
    <property type="match status" value="1"/>
</dbReference>
<dbReference type="PANTHER" id="PTHR42932:SF3">
    <property type="entry name" value="DNA PROTECTION DURING STARVATION PROTEIN"/>
    <property type="match status" value="1"/>
</dbReference>
<dbReference type="InterPro" id="IPR002177">
    <property type="entry name" value="DPS_DNA-bd"/>
</dbReference>
<dbReference type="RefSeq" id="WP_191319152.1">
    <property type="nucleotide sequence ID" value="NZ_BNCG01000006.1"/>
</dbReference>
<dbReference type="SUPFAM" id="SSF47240">
    <property type="entry name" value="Ferritin-like"/>
    <property type="match status" value="1"/>
</dbReference>
<sequence length="213" mass="23361">MARTATPRSTAKSGSRVTRSSPVASGKAAAKSAAPSKASSLPARDAGSNRLDTPSDFAPEAVLAISDALKVALADTFALYVKTKNFHWHMSGSHFRDYHLMLDEQSEQIYASTDELAERARKIGGTTLRSIGHIARLSAIKDNDAEYVAPEDMLRELVNDNKTLIRSLRKAHAVADEHDDCATTSLLENFIDTAERRTWFLFEAARTPDRDGR</sequence>
<evidence type="ECO:0000256" key="2">
    <source>
        <dbReference type="RuleBase" id="RU003875"/>
    </source>
</evidence>
<dbReference type="Gene3D" id="1.20.1260.10">
    <property type="match status" value="1"/>
</dbReference>
<dbReference type="CDD" id="cd01043">
    <property type="entry name" value="DPS"/>
    <property type="match status" value="1"/>
</dbReference>
<organism evidence="5 6">
    <name type="scientific">Camelimonas fluminis</name>
    <dbReference type="NCBI Taxonomy" id="1576911"/>
    <lineage>
        <taxon>Bacteria</taxon>
        <taxon>Pseudomonadati</taxon>
        <taxon>Pseudomonadota</taxon>
        <taxon>Alphaproteobacteria</taxon>
        <taxon>Hyphomicrobiales</taxon>
        <taxon>Chelatococcaceae</taxon>
        <taxon>Camelimonas</taxon>
    </lineage>
</organism>
<protein>
    <submittedName>
        <fullName evidence="5">Dps family protein</fullName>
    </submittedName>
</protein>
<dbReference type="Proteomes" id="UP001595704">
    <property type="component" value="Unassembled WGS sequence"/>
</dbReference>
<dbReference type="InterPro" id="IPR012347">
    <property type="entry name" value="Ferritin-like"/>
</dbReference>
<gene>
    <name evidence="5" type="ORF">ACFONL_15680</name>
</gene>
<evidence type="ECO:0000313" key="5">
    <source>
        <dbReference type="EMBL" id="MFC3638785.1"/>
    </source>
</evidence>
<dbReference type="EMBL" id="JBHRYC010000077">
    <property type="protein sequence ID" value="MFC3638785.1"/>
    <property type="molecule type" value="Genomic_DNA"/>
</dbReference>
<evidence type="ECO:0000259" key="4">
    <source>
        <dbReference type="Pfam" id="PF00210"/>
    </source>
</evidence>
<proteinExistence type="inferred from homology"/>
<comment type="caution">
    <text evidence="5">The sequence shown here is derived from an EMBL/GenBank/DDBJ whole genome shotgun (WGS) entry which is preliminary data.</text>
</comment>
<evidence type="ECO:0000256" key="1">
    <source>
        <dbReference type="ARBA" id="ARBA00009497"/>
    </source>
</evidence>
<dbReference type="PANTHER" id="PTHR42932">
    <property type="entry name" value="GENERAL STRESS PROTEIN 20U"/>
    <property type="match status" value="1"/>
</dbReference>
<accession>A0ABV7UJB6</accession>
<dbReference type="InterPro" id="IPR009078">
    <property type="entry name" value="Ferritin-like_SF"/>
</dbReference>
<feature type="domain" description="Ferritin/DPS" evidence="4">
    <location>
        <begin position="67"/>
        <end position="201"/>
    </location>
</feature>
<comment type="similarity">
    <text evidence="1 2">Belongs to the Dps family.</text>
</comment>